<dbReference type="GO" id="GO:0016042">
    <property type="term" value="P:lipid catabolic process"/>
    <property type="evidence" value="ECO:0007669"/>
    <property type="project" value="UniProtKB-KW"/>
</dbReference>
<dbReference type="AlphaFoldDB" id="A0A1A8SMS8"/>
<dbReference type="PANTHER" id="PTHR28583">
    <property type="entry name" value="ACID AMIDASE"/>
    <property type="match status" value="1"/>
</dbReference>
<evidence type="ECO:0000256" key="25">
    <source>
        <dbReference type="ARBA" id="ARBA00048716"/>
    </source>
</evidence>
<name>A0A1A8SMS8_9TELE</name>
<evidence type="ECO:0000256" key="5">
    <source>
        <dbReference type="ARBA" id="ARBA00011891"/>
    </source>
</evidence>
<evidence type="ECO:0000256" key="11">
    <source>
        <dbReference type="ARBA" id="ARBA00023136"/>
    </source>
</evidence>
<evidence type="ECO:0000256" key="14">
    <source>
        <dbReference type="ARBA" id="ARBA00023228"/>
    </source>
</evidence>
<dbReference type="EC" id="3.5.1.23" evidence="5"/>
<dbReference type="FunFam" id="3.60.60.10:FF:000003">
    <property type="entry name" value="N-acylethanolamine-hydrolyzing acid amidase"/>
    <property type="match status" value="1"/>
</dbReference>
<evidence type="ECO:0000256" key="1">
    <source>
        <dbReference type="ARBA" id="ARBA00004170"/>
    </source>
</evidence>
<keyword evidence="9" id="KW-0442">Lipid degradation</keyword>
<dbReference type="EMBL" id="HAEI01016530">
    <property type="protein sequence ID" value="SBS18999.1"/>
    <property type="molecule type" value="Transcribed_RNA"/>
</dbReference>
<dbReference type="GO" id="GO:0017040">
    <property type="term" value="F:N-acylsphingosine amidohydrolase activity"/>
    <property type="evidence" value="ECO:0007669"/>
    <property type="project" value="UniProtKB-EC"/>
</dbReference>
<keyword evidence="11" id="KW-0472">Membrane</keyword>
<dbReference type="CDD" id="cd01903">
    <property type="entry name" value="Ntn_AC_NAAA"/>
    <property type="match status" value="1"/>
</dbReference>
<evidence type="ECO:0000256" key="20">
    <source>
        <dbReference type="ARBA" id="ARBA00047719"/>
    </source>
</evidence>
<evidence type="ECO:0000256" key="18">
    <source>
        <dbReference type="ARBA" id="ARBA00042519"/>
    </source>
</evidence>
<evidence type="ECO:0000256" key="26">
    <source>
        <dbReference type="PIRNR" id="PIRNR017632"/>
    </source>
</evidence>
<evidence type="ECO:0000256" key="6">
    <source>
        <dbReference type="ARBA" id="ARBA00022729"/>
    </source>
</evidence>
<comment type="pathway">
    <text evidence="3">Lipid metabolism; fatty acid metabolism.</text>
</comment>
<evidence type="ECO:0000256" key="3">
    <source>
        <dbReference type="ARBA" id="ARBA00004872"/>
    </source>
</evidence>
<comment type="catalytic activity">
    <reaction evidence="25">
        <text>N-tetradecanoylethanolamine + H2O = tetradecanoate + ethanolamine</text>
        <dbReference type="Rhea" id="RHEA:45452"/>
        <dbReference type="ChEBI" id="CHEBI:15377"/>
        <dbReference type="ChEBI" id="CHEBI:30807"/>
        <dbReference type="ChEBI" id="CHEBI:57603"/>
        <dbReference type="ChEBI" id="CHEBI:85262"/>
    </reaction>
    <physiologicalReaction direction="left-to-right" evidence="25">
        <dbReference type="Rhea" id="RHEA:45453"/>
    </physiologicalReaction>
</comment>
<dbReference type="Pfam" id="PF15508">
    <property type="entry name" value="NAAA-beta"/>
    <property type="match status" value="1"/>
</dbReference>
<keyword evidence="14" id="KW-0458">Lysosome</keyword>
<evidence type="ECO:0000256" key="24">
    <source>
        <dbReference type="ARBA" id="ARBA00048323"/>
    </source>
</evidence>
<feature type="active site" description="Nucleophile" evidence="27">
    <location>
        <position position="116"/>
    </location>
</feature>
<feature type="domain" description="Acid ceramidase N-terminal" evidence="29">
    <location>
        <begin position="22"/>
        <end position="80"/>
    </location>
</feature>
<feature type="signal peptide" evidence="28">
    <location>
        <begin position="1"/>
        <end position="19"/>
    </location>
</feature>
<keyword evidence="12" id="KW-0865">Zymogen</keyword>
<dbReference type="GO" id="GO:0047412">
    <property type="term" value="F:N-(long-chain-acyl)ethanolamine deacylase activity"/>
    <property type="evidence" value="ECO:0007669"/>
    <property type="project" value="UniProtKB-EC"/>
</dbReference>
<evidence type="ECO:0000313" key="30">
    <source>
        <dbReference type="EMBL" id="SBS18999.1"/>
    </source>
</evidence>
<keyword evidence="8" id="KW-0276">Fatty acid metabolism</keyword>
<dbReference type="GO" id="GO:0006631">
    <property type="term" value="P:fatty acid metabolic process"/>
    <property type="evidence" value="ECO:0007669"/>
    <property type="project" value="UniProtKB-KW"/>
</dbReference>
<reference evidence="30" key="2">
    <citation type="submission" date="2016-06" db="EMBL/GenBank/DDBJ databases">
        <title>The genome of a short-lived fish provides insights into sex chromosome evolution and the genetic control of aging.</title>
        <authorList>
            <person name="Reichwald K."/>
            <person name="Felder M."/>
            <person name="Petzold A."/>
            <person name="Koch P."/>
            <person name="Groth M."/>
            <person name="Platzer M."/>
        </authorList>
    </citation>
    <scope>NUCLEOTIDE SEQUENCE</scope>
    <source>
        <tissue evidence="30">Brain</tissue>
    </source>
</reference>
<organism evidence="30">
    <name type="scientific">Nothobranchius rachovii</name>
    <name type="common">bluefin notho</name>
    <dbReference type="NCBI Taxonomy" id="451742"/>
    <lineage>
        <taxon>Eukaryota</taxon>
        <taxon>Metazoa</taxon>
        <taxon>Chordata</taxon>
        <taxon>Craniata</taxon>
        <taxon>Vertebrata</taxon>
        <taxon>Euteleostomi</taxon>
        <taxon>Actinopterygii</taxon>
        <taxon>Neopterygii</taxon>
        <taxon>Teleostei</taxon>
        <taxon>Neoteleostei</taxon>
        <taxon>Acanthomorphata</taxon>
        <taxon>Ovalentaria</taxon>
        <taxon>Atherinomorphae</taxon>
        <taxon>Cyprinodontiformes</taxon>
        <taxon>Nothobranchiidae</taxon>
        <taxon>Nothobranchius</taxon>
    </lineage>
</organism>
<comment type="catalytic activity">
    <reaction evidence="24">
        <text>an N-acylsphing-4-enine + H2O = sphing-4-enine + a fatty acid</text>
        <dbReference type="Rhea" id="RHEA:20856"/>
        <dbReference type="ChEBI" id="CHEBI:15377"/>
        <dbReference type="ChEBI" id="CHEBI:28868"/>
        <dbReference type="ChEBI" id="CHEBI:52639"/>
        <dbReference type="ChEBI" id="CHEBI:57756"/>
        <dbReference type="EC" id="3.5.1.23"/>
    </reaction>
    <physiologicalReaction direction="left-to-right" evidence="24">
        <dbReference type="Rhea" id="RHEA:20857"/>
    </physiologicalReaction>
</comment>
<feature type="chain" id="PRO_5008378654" description="N-acylethanolamine-hydrolyzing acid amidase" evidence="28">
    <location>
        <begin position="20"/>
        <end position="376"/>
    </location>
</feature>
<keyword evidence="13" id="KW-0325">Glycoprotein</keyword>
<evidence type="ECO:0000256" key="19">
    <source>
        <dbReference type="ARBA" id="ARBA00047347"/>
    </source>
</evidence>
<accession>A0A1A8SMS8</accession>
<gene>
    <name evidence="30" type="primary">NAAA</name>
</gene>
<comment type="subcellular location">
    <subcellularLocation>
        <location evidence="2">Lysosome</location>
    </subcellularLocation>
    <subcellularLocation>
        <location evidence="1">Membrane</location>
        <topology evidence="1">Peripheral membrane protein</topology>
    </subcellularLocation>
</comment>
<sequence length="376" mass="42443">METIPTVVLLLGLAACCWALLAVPTLEVNLDDEPEVRWLPLKKVFNVDYLNKVAAQIIDSTVPKWVHQAVKPLVKALDKYVPQPYAGEIRGMSTVMGADLANIIMLNFAYEMTAFCTSILAQDVNGNVYHGRNLDYPHPVLKNLTTNIVFRKNGKVAYLGTSFAGYVGLWTGQSPYKFTVSGDQRGTEHWWNWWRNFMSAFLFHRSPVSWALRETLEKAEDFQDAVMRLSRTPLIAGVYYIVGGVRPGEGVVITRDRVGPVDIWPLEPLTGGWFRVETNFDHWLPAPSGDHRREVANKALEATGQNHINMDSLYQVLSRDPVCNQFTIYTTLMSAASPETYVTNVRPKGCKKTEPRIRHRSLPAELLKSMTQTELM</sequence>
<dbReference type="GO" id="GO:0005764">
    <property type="term" value="C:lysosome"/>
    <property type="evidence" value="ECO:0007669"/>
    <property type="project" value="UniProtKB-SubCell"/>
</dbReference>
<evidence type="ECO:0000256" key="8">
    <source>
        <dbReference type="ARBA" id="ARBA00022832"/>
    </source>
</evidence>
<evidence type="ECO:0000256" key="28">
    <source>
        <dbReference type="SAM" id="SignalP"/>
    </source>
</evidence>
<keyword evidence="7 26" id="KW-0378">Hydrolase</keyword>
<keyword evidence="6 28" id="KW-0732">Signal</keyword>
<dbReference type="EC" id="3.5.1.60" evidence="16"/>
<comment type="similarity">
    <text evidence="4 26">Belongs to the acid ceramidase family.</text>
</comment>
<evidence type="ECO:0000256" key="16">
    <source>
        <dbReference type="ARBA" id="ARBA00039046"/>
    </source>
</evidence>
<evidence type="ECO:0000256" key="27">
    <source>
        <dbReference type="PIRSR" id="PIRSR017632-1"/>
    </source>
</evidence>
<evidence type="ECO:0000256" key="7">
    <source>
        <dbReference type="ARBA" id="ARBA00022801"/>
    </source>
</evidence>
<evidence type="ECO:0000256" key="21">
    <source>
        <dbReference type="ARBA" id="ARBA00047993"/>
    </source>
</evidence>
<evidence type="ECO:0000256" key="13">
    <source>
        <dbReference type="ARBA" id="ARBA00023180"/>
    </source>
</evidence>
<evidence type="ECO:0000256" key="12">
    <source>
        <dbReference type="ARBA" id="ARBA00023145"/>
    </source>
</evidence>
<evidence type="ECO:0000256" key="9">
    <source>
        <dbReference type="ARBA" id="ARBA00022963"/>
    </source>
</evidence>
<reference evidence="30" key="1">
    <citation type="submission" date="2016-05" db="EMBL/GenBank/DDBJ databases">
        <authorList>
            <person name="Lavstsen T."/>
            <person name="Jespersen J.S."/>
        </authorList>
    </citation>
    <scope>NUCLEOTIDE SEQUENCE</scope>
    <source>
        <tissue evidence="30">Brain</tissue>
    </source>
</reference>
<dbReference type="GO" id="GO:0016020">
    <property type="term" value="C:membrane"/>
    <property type="evidence" value="ECO:0007669"/>
    <property type="project" value="UniProtKB-SubCell"/>
</dbReference>
<comment type="subunit">
    <text evidence="15">Heterodimer of an alpha and a beta subunit, produced by autocatalytic cleavage.</text>
</comment>
<dbReference type="PIRSF" id="PIRSF017632">
    <property type="entry name" value="Acid_ceramidase-like"/>
    <property type="match status" value="1"/>
</dbReference>
<evidence type="ECO:0000256" key="10">
    <source>
        <dbReference type="ARBA" id="ARBA00023098"/>
    </source>
</evidence>
<dbReference type="PANTHER" id="PTHR28583:SF4">
    <property type="entry name" value="N-ACYLETHANOLAMINE-HYDROLYZING ACID AMIDASE"/>
    <property type="match status" value="1"/>
</dbReference>
<protein>
    <recommendedName>
        <fullName evidence="17">N-acylethanolamine-hydrolyzing acid amidase</fullName>
        <ecNumber evidence="5">3.5.1.23</ecNumber>
        <ecNumber evidence="16">3.5.1.60</ecNumber>
    </recommendedName>
    <alternativeName>
        <fullName evidence="18">Acylsphingosine deacylase NAAA</fullName>
    </alternativeName>
</protein>
<comment type="catalytic activity">
    <reaction evidence="22">
        <text>N-hexadecanoylethanolamine + H2O = ethanolamine + hexadecanoate</text>
        <dbReference type="Rhea" id="RHEA:45064"/>
        <dbReference type="ChEBI" id="CHEBI:7896"/>
        <dbReference type="ChEBI" id="CHEBI:15377"/>
        <dbReference type="ChEBI" id="CHEBI:57603"/>
        <dbReference type="ChEBI" id="CHEBI:71464"/>
    </reaction>
    <physiologicalReaction direction="left-to-right" evidence="22">
        <dbReference type="Rhea" id="RHEA:45065"/>
    </physiologicalReaction>
</comment>
<comment type="catalytic activity">
    <reaction evidence="21">
        <text>N-dodecanoylsphing-4-enine + H2O = dodecanoate + sphing-4-enine</text>
        <dbReference type="Rhea" id="RHEA:41291"/>
        <dbReference type="ChEBI" id="CHEBI:15377"/>
        <dbReference type="ChEBI" id="CHEBI:18262"/>
        <dbReference type="ChEBI" id="CHEBI:57756"/>
        <dbReference type="ChEBI" id="CHEBI:72956"/>
    </reaction>
    <physiologicalReaction direction="left-to-right" evidence="21">
        <dbReference type="Rhea" id="RHEA:41292"/>
    </physiologicalReaction>
</comment>
<dbReference type="InterPro" id="IPR016699">
    <property type="entry name" value="Acid_ceramidase-like"/>
</dbReference>
<proteinExistence type="inferred from homology"/>
<evidence type="ECO:0000256" key="15">
    <source>
        <dbReference type="ARBA" id="ARBA00038527"/>
    </source>
</evidence>
<dbReference type="Gene3D" id="3.60.60.10">
    <property type="entry name" value="Penicillin V Acylase, Chain A"/>
    <property type="match status" value="1"/>
</dbReference>
<dbReference type="GO" id="GO:0017064">
    <property type="term" value="F:fatty acid amide hydrolase activity"/>
    <property type="evidence" value="ECO:0007669"/>
    <property type="project" value="InterPro"/>
</dbReference>
<dbReference type="InterPro" id="IPR029130">
    <property type="entry name" value="Acid_ceramidase_N"/>
</dbReference>
<keyword evidence="10 26" id="KW-0443">Lipid metabolism</keyword>
<evidence type="ECO:0000256" key="23">
    <source>
        <dbReference type="ARBA" id="ARBA00048217"/>
    </source>
</evidence>
<evidence type="ECO:0000256" key="17">
    <source>
        <dbReference type="ARBA" id="ARBA00040404"/>
    </source>
</evidence>
<evidence type="ECO:0000256" key="22">
    <source>
        <dbReference type="ARBA" id="ARBA00048166"/>
    </source>
</evidence>
<evidence type="ECO:0000256" key="2">
    <source>
        <dbReference type="ARBA" id="ARBA00004371"/>
    </source>
</evidence>
<evidence type="ECO:0000259" key="29">
    <source>
        <dbReference type="Pfam" id="PF15508"/>
    </source>
</evidence>
<evidence type="ECO:0000256" key="4">
    <source>
        <dbReference type="ARBA" id="ARBA00005730"/>
    </source>
</evidence>
<comment type="catalytic activity">
    <reaction evidence="23">
        <text>N-hexadecanoylsphing-4-enine + H2O = sphing-4-enine + hexadecanoate</text>
        <dbReference type="Rhea" id="RHEA:38891"/>
        <dbReference type="ChEBI" id="CHEBI:7896"/>
        <dbReference type="ChEBI" id="CHEBI:15377"/>
        <dbReference type="ChEBI" id="CHEBI:57756"/>
        <dbReference type="ChEBI" id="CHEBI:72959"/>
    </reaction>
    <physiologicalReaction direction="left-to-right" evidence="23">
        <dbReference type="Rhea" id="RHEA:38892"/>
    </physiologicalReaction>
</comment>
<comment type="catalytic activity">
    <reaction evidence="20">
        <text>N-dodecanoylethanolamine + H2O = dodecanoate + ethanolamine</text>
        <dbReference type="Rhea" id="RHEA:45456"/>
        <dbReference type="ChEBI" id="CHEBI:15377"/>
        <dbReference type="ChEBI" id="CHEBI:18262"/>
        <dbReference type="ChEBI" id="CHEBI:57603"/>
        <dbReference type="ChEBI" id="CHEBI:85263"/>
    </reaction>
    <physiologicalReaction direction="left-to-right" evidence="20">
        <dbReference type="Rhea" id="RHEA:45457"/>
    </physiologicalReaction>
</comment>
<comment type="catalytic activity">
    <reaction evidence="19">
        <text>an N-(long-chain fatty acyl)ethanolamine + H2O = a long-chain fatty acid + ethanolamine</text>
        <dbReference type="Rhea" id="RHEA:17505"/>
        <dbReference type="ChEBI" id="CHEBI:15377"/>
        <dbReference type="ChEBI" id="CHEBI:15897"/>
        <dbReference type="ChEBI" id="CHEBI:57560"/>
        <dbReference type="ChEBI" id="CHEBI:57603"/>
        <dbReference type="EC" id="3.5.1.60"/>
    </reaction>
    <physiologicalReaction direction="left-to-right" evidence="19">
        <dbReference type="Rhea" id="RHEA:17506"/>
    </physiologicalReaction>
</comment>